<accession>A0ABS3TXS5</accession>
<comment type="caution">
    <text evidence="4">The sequence shown here is derived from an EMBL/GenBank/DDBJ whole genome shotgun (WGS) entry which is preliminary data.</text>
</comment>
<feature type="domain" description="CBS" evidence="3">
    <location>
        <begin position="75"/>
        <end position="132"/>
    </location>
</feature>
<dbReference type="Gene3D" id="3.10.580.10">
    <property type="entry name" value="CBS-domain"/>
    <property type="match status" value="1"/>
</dbReference>
<gene>
    <name evidence="4" type="ORF">J5V16_00665</name>
</gene>
<evidence type="ECO:0000313" key="5">
    <source>
        <dbReference type="Proteomes" id="UP000681341"/>
    </source>
</evidence>
<dbReference type="SUPFAM" id="SSF54631">
    <property type="entry name" value="CBS-domain pair"/>
    <property type="match status" value="1"/>
</dbReference>
<dbReference type="InterPro" id="IPR046342">
    <property type="entry name" value="CBS_dom_sf"/>
</dbReference>
<dbReference type="EMBL" id="JAGFNP010000001">
    <property type="protein sequence ID" value="MBO3731318.1"/>
    <property type="molecule type" value="Genomic_DNA"/>
</dbReference>
<dbReference type="SMART" id="SM00116">
    <property type="entry name" value="CBS"/>
    <property type="match status" value="2"/>
</dbReference>
<dbReference type="Pfam" id="PF00571">
    <property type="entry name" value="CBS"/>
    <property type="match status" value="2"/>
</dbReference>
<dbReference type="PROSITE" id="PS51371">
    <property type="entry name" value="CBS"/>
    <property type="match status" value="2"/>
</dbReference>
<organism evidence="4 5">
    <name type="scientific">Glycomyces niveus</name>
    <dbReference type="NCBI Taxonomy" id="2820287"/>
    <lineage>
        <taxon>Bacteria</taxon>
        <taxon>Bacillati</taxon>
        <taxon>Actinomycetota</taxon>
        <taxon>Actinomycetes</taxon>
        <taxon>Glycomycetales</taxon>
        <taxon>Glycomycetaceae</taxon>
        <taxon>Glycomyces</taxon>
    </lineage>
</organism>
<proteinExistence type="predicted"/>
<evidence type="ECO:0000313" key="4">
    <source>
        <dbReference type="EMBL" id="MBO3731318.1"/>
    </source>
</evidence>
<sequence length="138" mass="14963">MATARDLMHTGCTCVKSNDTAANAARMMAELDVGSMPICGADDDKLHGMVTDRDLVLQVMAKGHDPESYTVDQLPQRHLILADANEDVDNTIAKMKEHQVNRLPVIDNGRLVGIISLMDVAHHMPESVTGSLVDSIKS</sequence>
<keyword evidence="5" id="KW-1185">Reference proteome</keyword>
<keyword evidence="1 2" id="KW-0129">CBS domain</keyword>
<protein>
    <submittedName>
        <fullName evidence="4">CBS domain-containing protein</fullName>
    </submittedName>
</protein>
<dbReference type="PANTHER" id="PTHR43080:SF2">
    <property type="entry name" value="CBS DOMAIN-CONTAINING PROTEIN"/>
    <property type="match status" value="1"/>
</dbReference>
<evidence type="ECO:0000259" key="3">
    <source>
        <dbReference type="PROSITE" id="PS51371"/>
    </source>
</evidence>
<dbReference type="PANTHER" id="PTHR43080">
    <property type="entry name" value="CBS DOMAIN-CONTAINING PROTEIN CBSX3, MITOCHONDRIAL"/>
    <property type="match status" value="1"/>
</dbReference>
<reference evidence="4 5" key="1">
    <citation type="submission" date="2021-03" db="EMBL/GenBank/DDBJ databases">
        <title>Glycomyces sp. nov., a novel actinomycete isolated from soil.</title>
        <authorList>
            <person name="Yang X."/>
            <person name="Xu X."/>
        </authorList>
    </citation>
    <scope>NUCLEOTIDE SEQUENCE [LARGE SCALE GENOMIC DNA]</scope>
    <source>
        <strain evidence="4 5">NEAU-S30</strain>
    </source>
</reference>
<feature type="domain" description="CBS" evidence="3">
    <location>
        <begin position="8"/>
        <end position="67"/>
    </location>
</feature>
<evidence type="ECO:0000256" key="2">
    <source>
        <dbReference type="PROSITE-ProRule" id="PRU00703"/>
    </source>
</evidence>
<dbReference type="InterPro" id="IPR051257">
    <property type="entry name" value="Diverse_CBS-Domain"/>
</dbReference>
<name>A0ABS3TXS5_9ACTN</name>
<dbReference type="InterPro" id="IPR000644">
    <property type="entry name" value="CBS_dom"/>
</dbReference>
<dbReference type="RefSeq" id="WP_208494032.1">
    <property type="nucleotide sequence ID" value="NZ_JAGFNP010000001.1"/>
</dbReference>
<dbReference type="Proteomes" id="UP000681341">
    <property type="component" value="Unassembled WGS sequence"/>
</dbReference>
<evidence type="ECO:0000256" key="1">
    <source>
        <dbReference type="ARBA" id="ARBA00023122"/>
    </source>
</evidence>